<dbReference type="RefSeq" id="WP_045953907.1">
    <property type="nucleotide sequence ID" value="NZ_JXXV01000004.1"/>
</dbReference>
<dbReference type="STRING" id="579748.TW81_01235"/>
<evidence type="ECO:0000313" key="1">
    <source>
        <dbReference type="EMBL" id="KJY85252.1"/>
    </source>
</evidence>
<accession>A0A0F4NQ60</accession>
<dbReference type="AlphaFoldDB" id="A0A0F4NQ60"/>
<dbReference type="EMBL" id="JXXV01000004">
    <property type="protein sequence ID" value="KJY85252.1"/>
    <property type="molecule type" value="Genomic_DNA"/>
</dbReference>
<name>A0A0F4NQ60_9VIBR</name>
<proteinExistence type="predicted"/>
<gene>
    <name evidence="1" type="ORF">TW81_01235</name>
</gene>
<dbReference type="PATRIC" id="fig|579748.3.peg.255"/>
<dbReference type="Proteomes" id="UP000033673">
    <property type="component" value="Unassembled WGS sequence"/>
</dbReference>
<dbReference type="OrthoDB" id="5879221at2"/>
<keyword evidence="2" id="KW-1185">Reference proteome</keyword>
<comment type="caution">
    <text evidence="1">The sequence shown here is derived from an EMBL/GenBank/DDBJ whole genome shotgun (WGS) entry which is preliminary data.</text>
</comment>
<sequence length="67" mass="7732">MDKELLARKLYCERVSALTGGKTLDEEILGEMWENRASPSEAARAMMDDQQQDFSGPAWLSRYLHKR</sequence>
<protein>
    <submittedName>
        <fullName evidence="1">Uncharacterized protein</fullName>
    </submittedName>
</protein>
<reference evidence="1 2" key="1">
    <citation type="journal article" date="2015" name="BMC Genomics">
        <title>Genome mining reveals unlocked bioactive potential of marine Gram-negative bacteria.</title>
        <authorList>
            <person name="Machado H."/>
            <person name="Sonnenschein E.C."/>
            <person name="Melchiorsen J."/>
            <person name="Gram L."/>
        </authorList>
    </citation>
    <scope>NUCLEOTIDE SEQUENCE [LARGE SCALE GENOMIC DNA]</scope>
    <source>
        <strain evidence="1 2">S2757</strain>
    </source>
</reference>
<evidence type="ECO:0000313" key="2">
    <source>
        <dbReference type="Proteomes" id="UP000033673"/>
    </source>
</evidence>
<organism evidence="1 2">
    <name type="scientific">Vibrio galatheae</name>
    <dbReference type="NCBI Taxonomy" id="579748"/>
    <lineage>
        <taxon>Bacteria</taxon>
        <taxon>Pseudomonadati</taxon>
        <taxon>Pseudomonadota</taxon>
        <taxon>Gammaproteobacteria</taxon>
        <taxon>Vibrionales</taxon>
        <taxon>Vibrionaceae</taxon>
        <taxon>Vibrio</taxon>
    </lineage>
</organism>